<proteinExistence type="inferred from homology"/>
<dbReference type="GO" id="GO:0051382">
    <property type="term" value="P:kinetochore assembly"/>
    <property type="evidence" value="ECO:0007669"/>
    <property type="project" value="InterPro"/>
</dbReference>
<feature type="domain" description="Mif2/CENP-C cupin" evidence="5">
    <location>
        <begin position="67"/>
        <end position="139"/>
    </location>
</feature>
<organism evidence="6 7">
    <name type="scientific">Coemansia pectinata</name>
    <dbReference type="NCBI Taxonomy" id="1052879"/>
    <lineage>
        <taxon>Eukaryota</taxon>
        <taxon>Fungi</taxon>
        <taxon>Fungi incertae sedis</taxon>
        <taxon>Zoopagomycota</taxon>
        <taxon>Kickxellomycotina</taxon>
        <taxon>Kickxellomycetes</taxon>
        <taxon>Kickxellales</taxon>
        <taxon>Kickxellaceae</taxon>
        <taxon>Coemansia</taxon>
    </lineage>
</organism>
<dbReference type="GO" id="GO:0019237">
    <property type="term" value="F:centromeric DNA binding"/>
    <property type="evidence" value="ECO:0007669"/>
    <property type="project" value="InterPro"/>
</dbReference>
<keyword evidence="7" id="KW-1185">Reference proteome</keyword>
<evidence type="ECO:0000313" key="7">
    <source>
        <dbReference type="Proteomes" id="UP001140011"/>
    </source>
</evidence>
<dbReference type="InterPro" id="IPR025974">
    <property type="entry name" value="Mif2/CENP-C_cupin"/>
</dbReference>
<comment type="similarity">
    <text evidence="2">Belongs to the CENP-C/MIF2 family.</text>
</comment>
<comment type="subcellular location">
    <subcellularLocation>
        <location evidence="1">Nucleus</location>
    </subcellularLocation>
</comment>
<sequence length="156" mass="17295">KFDDDDDVVVDERPQLVIDFDGKSERPMEVALSRQSIEWSDIDTRGEKYKMGSGLFYEQPDGNVHSSSGVLSLAVGGKKPVRNSMKRNLFYLVTSGQVEVELHGSKFTVGVLGQFLVPAFNSYSITNVGTHPAQMYYVHISVPEAEEVEESDSDTS</sequence>
<dbReference type="PANTHER" id="PTHR16684">
    <property type="entry name" value="CENTROMERE PROTEIN C"/>
    <property type="match status" value="1"/>
</dbReference>
<dbReference type="Gene3D" id="2.60.120.10">
    <property type="entry name" value="Jelly Rolls"/>
    <property type="match status" value="1"/>
</dbReference>
<dbReference type="SUPFAM" id="SSF51182">
    <property type="entry name" value="RmlC-like cupins"/>
    <property type="match status" value="1"/>
</dbReference>
<dbReference type="OrthoDB" id="1939643at2759"/>
<evidence type="ECO:0000256" key="3">
    <source>
        <dbReference type="ARBA" id="ARBA00023125"/>
    </source>
</evidence>
<gene>
    <name evidence="6" type="primary">MIF2</name>
    <name evidence="6" type="ORF">GGI19_006265</name>
</gene>
<dbReference type="InterPro" id="IPR028386">
    <property type="entry name" value="CENP-C/Mif2/cnp3"/>
</dbReference>
<keyword evidence="4" id="KW-0539">Nucleus</keyword>
<dbReference type="Pfam" id="PF11699">
    <property type="entry name" value="CENP-C_C"/>
    <property type="match status" value="1"/>
</dbReference>
<reference evidence="6" key="1">
    <citation type="submission" date="2022-07" db="EMBL/GenBank/DDBJ databases">
        <title>Phylogenomic reconstructions and comparative analyses of Kickxellomycotina fungi.</title>
        <authorList>
            <person name="Reynolds N.K."/>
            <person name="Stajich J.E."/>
            <person name="Barry K."/>
            <person name="Grigoriev I.V."/>
            <person name="Crous P."/>
            <person name="Smith M.E."/>
        </authorList>
    </citation>
    <scope>NUCLEOTIDE SEQUENCE</scope>
    <source>
        <strain evidence="6">BCRC 34297</strain>
    </source>
</reference>
<dbReference type="GO" id="GO:0005634">
    <property type="term" value="C:nucleus"/>
    <property type="evidence" value="ECO:0007669"/>
    <property type="project" value="UniProtKB-SubCell"/>
</dbReference>
<evidence type="ECO:0000313" key="6">
    <source>
        <dbReference type="EMBL" id="KAJ2748087.1"/>
    </source>
</evidence>
<dbReference type="GO" id="GO:0051315">
    <property type="term" value="P:attachment of mitotic spindle microtubules to kinetochore"/>
    <property type="evidence" value="ECO:0007669"/>
    <property type="project" value="TreeGrafter"/>
</dbReference>
<feature type="non-terminal residue" evidence="6">
    <location>
        <position position="1"/>
    </location>
</feature>
<dbReference type="GO" id="GO:0051455">
    <property type="term" value="P:spindle attachment to meiosis I kinetochore"/>
    <property type="evidence" value="ECO:0007669"/>
    <property type="project" value="TreeGrafter"/>
</dbReference>
<dbReference type="EMBL" id="JANBUH010001212">
    <property type="protein sequence ID" value="KAJ2748087.1"/>
    <property type="molecule type" value="Genomic_DNA"/>
</dbReference>
<name>A0A9W8GPS3_9FUNG</name>
<evidence type="ECO:0000256" key="4">
    <source>
        <dbReference type="ARBA" id="ARBA00023242"/>
    </source>
</evidence>
<dbReference type="GO" id="GO:0000776">
    <property type="term" value="C:kinetochore"/>
    <property type="evidence" value="ECO:0007669"/>
    <property type="project" value="InterPro"/>
</dbReference>
<evidence type="ECO:0000259" key="5">
    <source>
        <dbReference type="Pfam" id="PF11699"/>
    </source>
</evidence>
<dbReference type="Proteomes" id="UP001140011">
    <property type="component" value="Unassembled WGS sequence"/>
</dbReference>
<dbReference type="InterPro" id="IPR014710">
    <property type="entry name" value="RmlC-like_jellyroll"/>
</dbReference>
<dbReference type="AlphaFoldDB" id="A0A9W8GPS3"/>
<protein>
    <submittedName>
        <fullName evidence="6">Mitotic fidelity of chromosome transmission-protein</fullName>
    </submittedName>
</protein>
<dbReference type="PANTHER" id="PTHR16684:SF11">
    <property type="entry name" value="CENTROMERE PROTEIN C"/>
    <property type="match status" value="1"/>
</dbReference>
<comment type="caution">
    <text evidence="6">The sequence shown here is derived from an EMBL/GenBank/DDBJ whole genome shotgun (WGS) entry which is preliminary data.</text>
</comment>
<dbReference type="InterPro" id="IPR011051">
    <property type="entry name" value="RmlC_Cupin_sf"/>
</dbReference>
<evidence type="ECO:0000256" key="2">
    <source>
        <dbReference type="ARBA" id="ARBA00010291"/>
    </source>
</evidence>
<keyword evidence="3" id="KW-0238">DNA-binding</keyword>
<evidence type="ECO:0000256" key="1">
    <source>
        <dbReference type="ARBA" id="ARBA00004123"/>
    </source>
</evidence>
<accession>A0A9W8GPS3</accession>